<keyword evidence="4 7" id="KW-0732">Signal</keyword>
<dbReference type="OrthoDB" id="19156at2759"/>
<sequence>MKFIFILLGLLLSVAVSSASLYPCGPHSCPPNQVCRQIDSVCNCIPINDCHEVTLTFKFIGSWKDGSRNDKVYSQYDVIITNNLNRDIKNIYIGSDYTLRLRDGTSIWNVVRLPNGVLTLPSYQPSINSNAQYTFGFIIEGTQRPNLQVLSVTF</sequence>
<evidence type="ECO:0000256" key="2">
    <source>
        <dbReference type="ARBA" id="ARBA00022473"/>
    </source>
</evidence>
<evidence type="ECO:0000313" key="9">
    <source>
        <dbReference type="EMBL" id="EGC36143.1"/>
    </source>
</evidence>
<dbReference type="GeneID" id="10501209"/>
<reference evidence="10" key="1">
    <citation type="journal article" date="2011" name="Genome Biol.">
        <title>Comparative genomics of the social amoebae Dictyostelium discoideum and Dictyostelium purpureum.</title>
        <authorList>
            <consortium name="US DOE Joint Genome Institute (JGI-PGF)"/>
            <person name="Sucgang R."/>
            <person name="Kuo A."/>
            <person name="Tian X."/>
            <person name="Salerno W."/>
            <person name="Parikh A."/>
            <person name="Feasley C.L."/>
            <person name="Dalin E."/>
            <person name="Tu H."/>
            <person name="Huang E."/>
            <person name="Barry K."/>
            <person name="Lindquist E."/>
            <person name="Shapiro H."/>
            <person name="Bruce D."/>
            <person name="Schmutz J."/>
            <person name="Salamov A."/>
            <person name="Fey P."/>
            <person name="Gaudet P."/>
            <person name="Anjard C."/>
            <person name="Babu M.M."/>
            <person name="Basu S."/>
            <person name="Bushmanova Y."/>
            <person name="van der Wel H."/>
            <person name="Katoh-Kurasawa M."/>
            <person name="Dinh C."/>
            <person name="Coutinho P.M."/>
            <person name="Saito T."/>
            <person name="Elias M."/>
            <person name="Schaap P."/>
            <person name="Kay R.R."/>
            <person name="Henrissat B."/>
            <person name="Eichinger L."/>
            <person name="Rivero F."/>
            <person name="Putnam N.H."/>
            <person name="West C.M."/>
            <person name="Loomis W.F."/>
            <person name="Chisholm R.L."/>
            <person name="Shaulsky G."/>
            <person name="Strassmann J.E."/>
            <person name="Queller D.C."/>
            <person name="Kuspa A."/>
            <person name="Grigoriev I.V."/>
        </authorList>
    </citation>
    <scope>NUCLEOTIDE SEQUENCE [LARGE SCALE GENOMIC DNA]</scope>
    <source>
        <strain evidence="10">QSDP1</strain>
    </source>
</reference>
<dbReference type="EMBL" id="GL871036">
    <property type="protein sequence ID" value="EGC36143.1"/>
    <property type="molecule type" value="Genomic_DNA"/>
</dbReference>
<dbReference type="GO" id="GO:0005576">
    <property type="term" value="C:extracellular region"/>
    <property type="evidence" value="ECO:0007669"/>
    <property type="project" value="UniProtKB-SubCell"/>
</dbReference>
<keyword evidence="10" id="KW-1185">Reference proteome</keyword>
<evidence type="ECO:0000256" key="5">
    <source>
        <dbReference type="ARBA" id="ARBA00022782"/>
    </source>
</evidence>
<gene>
    <name evidence="9" type="ORF">DICPUDRAFT_78182</name>
</gene>
<dbReference type="FunCoup" id="F0ZIT1">
    <property type="interactions" value="430"/>
</dbReference>
<keyword evidence="2" id="KW-0217">Developmental protein</keyword>
<name>F0ZIT1_DICPU</name>
<dbReference type="InterPro" id="IPR052879">
    <property type="entry name" value="Dd_Spore_Germination_Stalk"/>
</dbReference>
<keyword evidence="5" id="KW-0221">Differentiation</keyword>
<dbReference type="Pfam" id="PF09478">
    <property type="entry name" value="CBM49"/>
    <property type="match status" value="1"/>
</dbReference>
<proteinExistence type="predicted"/>
<comment type="subcellular location">
    <subcellularLocation>
        <location evidence="1">Secreted</location>
    </subcellularLocation>
</comment>
<dbReference type="GO" id="GO:0030435">
    <property type="term" value="P:sporulation resulting in formation of a cellular spore"/>
    <property type="evidence" value="ECO:0007669"/>
    <property type="project" value="UniProtKB-KW"/>
</dbReference>
<dbReference type="VEuPathDB" id="AmoebaDB:DICPUDRAFT_78182"/>
<dbReference type="RefSeq" id="XP_003287336.1">
    <property type="nucleotide sequence ID" value="XM_003287288.1"/>
</dbReference>
<dbReference type="PANTHER" id="PTHR33239:SF11">
    <property type="entry name" value="CARBOHYDRATE BINDING DOMAIN-CONTAINING PROTEIN-RELATED"/>
    <property type="match status" value="1"/>
</dbReference>
<evidence type="ECO:0000256" key="6">
    <source>
        <dbReference type="ARBA" id="ARBA00022969"/>
    </source>
</evidence>
<organism evidence="9 10">
    <name type="scientific">Dictyostelium purpureum</name>
    <name type="common">Slime mold</name>
    <dbReference type="NCBI Taxonomy" id="5786"/>
    <lineage>
        <taxon>Eukaryota</taxon>
        <taxon>Amoebozoa</taxon>
        <taxon>Evosea</taxon>
        <taxon>Eumycetozoa</taxon>
        <taxon>Dictyostelia</taxon>
        <taxon>Dictyosteliales</taxon>
        <taxon>Dictyosteliaceae</taxon>
        <taxon>Dictyostelium</taxon>
    </lineage>
</organism>
<dbReference type="InParanoid" id="F0ZIT1"/>
<keyword evidence="3" id="KW-0964">Secreted</keyword>
<dbReference type="AlphaFoldDB" id="F0ZIT1"/>
<dbReference type="GO" id="GO:0031012">
    <property type="term" value="C:extracellular matrix"/>
    <property type="evidence" value="ECO:0000318"/>
    <property type="project" value="GO_Central"/>
</dbReference>
<dbReference type="GO" id="GO:0030198">
    <property type="term" value="P:extracellular matrix organization"/>
    <property type="evidence" value="ECO:0000318"/>
    <property type="project" value="GO_Central"/>
</dbReference>
<dbReference type="KEGG" id="dpp:DICPUDRAFT_78182"/>
<evidence type="ECO:0000256" key="7">
    <source>
        <dbReference type="SAM" id="SignalP"/>
    </source>
</evidence>
<evidence type="ECO:0000259" key="8">
    <source>
        <dbReference type="SMART" id="SM01063"/>
    </source>
</evidence>
<keyword evidence="6" id="KW-0749">Sporulation</keyword>
<dbReference type="GO" id="GO:0030154">
    <property type="term" value="P:cell differentiation"/>
    <property type="evidence" value="ECO:0007669"/>
    <property type="project" value="UniProtKB-KW"/>
</dbReference>
<dbReference type="FunFam" id="2.60.40.290:FF:000002">
    <property type="entry name" value="Stalk-specific protein B"/>
    <property type="match status" value="1"/>
</dbReference>
<dbReference type="GO" id="GO:0005201">
    <property type="term" value="F:extracellular matrix structural constituent"/>
    <property type="evidence" value="ECO:0000318"/>
    <property type="project" value="GO_Central"/>
</dbReference>
<dbReference type="InterPro" id="IPR019028">
    <property type="entry name" value="CBM_49"/>
</dbReference>
<dbReference type="PANTHER" id="PTHR33239">
    <property type="entry name" value="CELLULOSE-BINDING DOMAIN-CONTAINING PROTEIN-RELATED"/>
    <property type="match status" value="1"/>
</dbReference>
<dbReference type="OMA" id="ASANWHC"/>
<protein>
    <recommendedName>
        <fullName evidence="8">Carbohydrate binding domain-containing protein</fullName>
    </recommendedName>
</protein>
<evidence type="ECO:0000313" key="10">
    <source>
        <dbReference type="Proteomes" id="UP000001064"/>
    </source>
</evidence>
<dbReference type="Proteomes" id="UP000001064">
    <property type="component" value="Unassembled WGS sequence"/>
</dbReference>
<dbReference type="eggNOG" id="ENOG502RHTW">
    <property type="taxonomic scope" value="Eukaryota"/>
</dbReference>
<accession>F0ZIT1</accession>
<feature type="signal peptide" evidence="7">
    <location>
        <begin position="1"/>
        <end position="19"/>
    </location>
</feature>
<feature type="domain" description="Carbohydrate binding" evidence="8">
    <location>
        <begin position="53"/>
        <end position="142"/>
    </location>
</feature>
<evidence type="ECO:0000256" key="1">
    <source>
        <dbReference type="ARBA" id="ARBA00004613"/>
    </source>
</evidence>
<dbReference type="SMART" id="SM01063">
    <property type="entry name" value="CBM49"/>
    <property type="match status" value="1"/>
</dbReference>
<evidence type="ECO:0000256" key="4">
    <source>
        <dbReference type="ARBA" id="ARBA00022729"/>
    </source>
</evidence>
<feature type="chain" id="PRO_5003261736" description="Carbohydrate binding domain-containing protein" evidence="7">
    <location>
        <begin position="20"/>
        <end position="154"/>
    </location>
</feature>
<evidence type="ECO:0000256" key="3">
    <source>
        <dbReference type="ARBA" id="ARBA00022525"/>
    </source>
</evidence>
<dbReference type="GO" id="GO:0030246">
    <property type="term" value="F:carbohydrate binding"/>
    <property type="evidence" value="ECO:0007669"/>
    <property type="project" value="InterPro"/>
</dbReference>